<evidence type="ECO:0000313" key="2">
    <source>
        <dbReference type="Proteomes" id="UP001527099"/>
    </source>
</evidence>
<comment type="caution">
    <text evidence="1">The sequence shown here is derived from an EMBL/GenBank/DDBJ whole genome shotgun (WGS) entry which is preliminary data.</text>
</comment>
<dbReference type="EMBL" id="JAMDMX010000098">
    <property type="protein sequence ID" value="MCY9696439.1"/>
    <property type="molecule type" value="Genomic_DNA"/>
</dbReference>
<sequence length="862" mass="99406">MANNKLYRDVEKVDARYWRDLQVRYDALYDTVDKGAQFKVAFATFGTKDLAELANIFKLPTTEGNKEQLMQSLSQISAEQKMLICLLKDFTHRRKTTITNYYDMKIDEKVYETPIAQLYMLYMESPAHLYEIYTFHIWKVRGSGSLFSSESKQKKITEGKALKIAEEKPFQDKLCDTLFKKSGEKNKYRVFSYTKFNDRIALLIYKRVNDTSIPDFDQNVRNQEVDMLLYQINWSEQTVELKATNVAESGAIKEHTELTFNTSLTPLKPDIFREYNPTVFKDAVLKGITASGKPVEDFLIDRITFRGSPLKNSPEISIYLKNMEVWPSVIDAHEKGAINVKSIKDVAYVSVHTAKTSRNIRSIIKDNGNVIFSMDDSRMDAAAKDKINTKFQERFGVPLFQEITNEKFEAGKADLIDYVMGQSSPEAIREAEEETVMLQLQEEILLSIDRGFLVECMNDECDFKERFEHAEGIHETCPSCNETELKTKSLSTFKIHMENVISAVKNQLEHLCVGEEWVLLKESTRKYNSHQYNFQNYERKSDGKILQLLVTDQVIPNRVVQHLIKQMTPIFVVFVGKQEKYVSVYNQECIQSMTFGEVYSVAAGEAKNHFNKLYADIELRAKNYMASAAYKAHVSAENNVGEEPSKVNQDYNDTEFEDDVYCMLKDMFSNAVKWGQEMKGKAVPEGVFSISFRKKKGNNFETYKYAYSYDCKLTRKTDGYELSKSEQRKAVEYVNTLNDSDYISSYASDNQLSAHIFISNKVKPSQVKGMVAYFSEKLGEDYNAIAVFLSLEMLNYMHTLYRQNYETLMQSPNTFHSQLKGLFSNPGVISTEEIDKVFEKALDPALREQENIEMRKLTKDIL</sequence>
<organism evidence="1 2">
    <name type="scientific">Paenibacillus alginolyticus</name>
    <dbReference type="NCBI Taxonomy" id="59839"/>
    <lineage>
        <taxon>Bacteria</taxon>
        <taxon>Bacillati</taxon>
        <taxon>Bacillota</taxon>
        <taxon>Bacilli</taxon>
        <taxon>Bacillales</taxon>
        <taxon>Paenibacillaceae</taxon>
        <taxon>Paenibacillus</taxon>
    </lineage>
</organism>
<dbReference type="Proteomes" id="UP001527099">
    <property type="component" value="Unassembled WGS sequence"/>
</dbReference>
<protein>
    <submittedName>
        <fullName evidence="1">Uncharacterized protein</fullName>
    </submittedName>
</protein>
<gene>
    <name evidence="1" type="ORF">M5X19_26570</name>
</gene>
<reference evidence="1 2" key="1">
    <citation type="submission" date="2022-05" db="EMBL/GenBank/DDBJ databases">
        <title>Genome Sequencing of Bee-Associated Microbes.</title>
        <authorList>
            <person name="Dunlap C."/>
        </authorList>
    </citation>
    <scope>NUCLEOTIDE SEQUENCE [LARGE SCALE GENOMIC DNA]</scope>
    <source>
        <strain evidence="1 2">NRRL B-14421</strain>
    </source>
</reference>
<accession>A0ABT4GJQ9</accession>
<proteinExistence type="predicted"/>
<name>A0ABT4GJQ9_9BACL</name>
<dbReference type="RefSeq" id="WP_268617529.1">
    <property type="nucleotide sequence ID" value="NZ_JAMDMX010000098.1"/>
</dbReference>
<evidence type="ECO:0000313" key="1">
    <source>
        <dbReference type="EMBL" id="MCY9696439.1"/>
    </source>
</evidence>
<keyword evidence="2" id="KW-1185">Reference proteome</keyword>